<evidence type="ECO:0000259" key="1">
    <source>
        <dbReference type="SMART" id="SM00829"/>
    </source>
</evidence>
<dbReference type="EMBL" id="JBFXLT010000125">
    <property type="protein sequence ID" value="KAL2807982.1"/>
    <property type="molecule type" value="Genomic_DNA"/>
</dbReference>
<dbReference type="CDD" id="cd05289">
    <property type="entry name" value="MDR_like_2"/>
    <property type="match status" value="1"/>
</dbReference>
<dbReference type="InterPro" id="IPR013154">
    <property type="entry name" value="ADH-like_N"/>
</dbReference>
<feature type="domain" description="Enoyl reductase (ER)" evidence="1">
    <location>
        <begin position="10"/>
        <end position="351"/>
    </location>
</feature>
<dbReference type="InterPro" id="IPR011032">
    <property type="entry name" value="GroES-like_sf"/>
</dbReference>
<evidence type="ECO:0000313" key="3">
    <source>
        <dbReference type="Proteomes" id="UP001610334"/>
    </source>
</evidence>
<dbReference type="SUPFAM" id="SSF50129">
    <property type="entry name" value="GroES-like"/>
    <property type="match status" value="1"/>
</dbReference>
<sequence>MLSVGITSHTTPSEYQLLEFSRPEIKDPQDVLIKVHAASVNPVDLKKAEGVFKTALKDSFPYKIGYDAAGTVEQTGTGVIRVKVGDAVYVRLPESHRGSWSEYAVCPERFIALKPPSLSFEDAAAIPLAASTAFQALKKYDGDLSGKTVFVPAGLGGTGSFACQLAKNVFHAGKVITTVSTAKVPKVPELLGEGTVDQIIDYKESDPKDVIEHGSVDFLFDTAGLAMEYLCLMRKGSGCIISISTTPSGSQLQDSGVMRLPHRPRVPLVPKIALNLMDSVRRFRASRYGVSYSYMFLEPSGEDLDKLGGYVEEGRLKQVIGTTVNLKDIEEVRKACEVVFSNRGGLGKTVIRVAGAGDGQ</sequence>
<dbReference type="PANTHER" id="PTHR11695">
    <property type="entry name" value="ALCOHOL DEHYDROGENASE RELATED"/>
    <property type="match status" value="1"/>
</dbReference>
<name>A0ABR4GXP4_9EURO</name>
<accession>A0ABR4GXP4</accession>
<dbReference type="PANTHER" id="PTHR11695:SF294">
    <property type="entry name" value="RETICULON-4-INTERACTING PROTEIN 1, MITOCHONDRIAL"/>
    <property type="match status" value="1"/>
</dbReference>
<dbReference type="SUPFAM" id="SSF51735">
    <property type="entry name" value="NAD(P)-binding Rossmann-fold domains"/>
    <property type="match status" value="1"/>
</dbReference>
<dbReference type="InterPro" id="IPR020843">
    <property type="entry name" value="ER"/>
</dbReference>
<dbReference type="InterPro" id="IPR036291">
    <property type="entry name" value="NAD(P)-bd_dom_sf"/>
</dbReference>
<dbReference type="Proteomes" id="UP001610334">
    <property type="component" value="Unassembled WGS sequence"/>
</dbReference>
<dbReference type="Pfam" id="PF13602">
    <property type="entry name" value="ADH_zinc_N_2"/>
    <property type="match status" value="1"/>
</dbReference>
<proteinExistence type="predicted"/>
<comment type="caution">
    <text evidence="2">The sequence shown here is derived from an EMBL/GenBank/DDBJ whole genome shotgun (WGS) entry which is preliminary data.</text>
</comment>
<reference evidence="2 3" key="1">
    <citation type="submission" date="2024-07" db="EMBL/GenBank/DDBJ databases">
        <title>Section-level genome sequencing and comparative genomics of Aspergillus sections Usti and Cavernicolus.</title>
        <authorList>
            <consortium name="Lawrence Berkeley National Laboratory"/>
            <person name="Nybo J.L."/>
            <person name="Vesth T.C."/>
            <person name="Theobald S."/>
            <person name="Frisvad J.C."/>
            <person name="Larsen T.O."/>
            <person name="Kjaerboelling I."/>
            <person name="Rothschild-Mancinelli K."/>
            <person name="Lyhne E.K."/>
            <person name="Kogle M.E."/>
            <person name="Barry K."/>
            <person name="Clum A."/>
            <person name="Na H."/>
            <person name="Ledsgaard L."/>
            <person name="Lin J."/>
            <person name="Lipzen A."/>
            <person name="Kuo A."/>
            <person name="Riley R."/>
            <person name="Mondo S."/>
            <person name="Labutti K."/>
            <person name="Haridas S."/>
            <person name="Pangalinan J."/>
            <person name="Salamov A.A."/>
            <person name="Simmons B.A."/>
            <person name="Magnuson J.K."/>
            <person name="Chen J."/>
            <person name="Drula E."/>
            <person name="Henrissat B."/>
            <person name="Wiebenga A."/>
            <person name="Lubbers R.J."/>
            <person name="Gomes A.C."/>
            <person name="Makela M.R."/>
            <person name="Stajich J."/>
            <person name="Grigoriev I.V."/>
            <person name="Mortensen U.H."/>
            <person name="De Vries R.P."/>
            <person name="Baker S.E."/>
            <person name="Andersen M.R."/>
        </authorList>
    </citation>
    <scope>NUCLEOTIDE SEQUENCE [LARGE SCALE GENOMIC DNA]</scope>
    <source>
        <strain evidence="2 3">CBS 588.65</strain>
    </source>
</reference>
<dbReference type="SMART" id="SM00829">
    <property type="entry name" value="PKS_ER"/>
    <property type="match status" value="1"/>
</dbReference>
<dbReference type="Gene3D" id="3.90.180.10">
    <property type="entry name" value="Medium-chain alcohol dehydrogenases, catalytic domain"/>
    <property type="match status" value="1"/>
</dbReference>
<dbReference type="InterPro" id="IPR050700">
    <property type="entry name" value="YIM1/Zinc_Alcohol_DH_Fams"/>
</dbReference>
<dbReference type="Gene3D" id="3.40.50.720">
    <property type="entry name" value="NAD(P)-binding Rossmann-like Domain"/>
    <property type="match status" value="1"/>
</dbReference>
<keyword evidence="3" id="KW-1185">Reference proteome</keyword>
<dbReference type="Pfam" id="PF08240">
    <property type="entry name" value="ADH_N"/>
    <property type="match status" value="1"/>
</dbReference>
<evidence type="ECO:0000313" key="2">
    <source>
        <dbReference type="EMBL" id="KAL2807982.1"/>
    </source>
</evidence>
<gene>
    <name evidence="2" type="ORF">BJX63DRAFT_410788</name>
</gene>
<organism evidence="2 3">
    <name type="scientific">Aspergillus granulosus</name>
    <dbReference type="NCBI Taxonomy" id="176169"/>
    <lineage>
        <taxon>Eukaryota</taxon>
        <taxon>Fungi</taxon>
        <taxon>Dikarya</taxon>
        <taxon>Ascomycota</taxon>
        <taxon>Pezizomycotina</taxon>
        <taxon>Eurotiomycetes</taxon>
        <taxon>Eurotiomycetidae</taxon>
        <taxon>Eurotiales</taxon>
        <taxon>Aspergillaceae</taxon>
        <taxon>Aspergillus</taxon>
        <taxon>Aspergillus subgen. Nidulantes</taxon>
    </lineage>
</organism>
<protein>
    <submittedName>
        <fullName evidence="2">Chaperonin 10-like protein</fullName>
    </submittedName>
</protein>